<dbReference type="AlphaFoldDB" id="F7PMG1"/>
<reference evidence="2 3" key="1">
    <citation type="journal article" date="2011" name="J. Bacteriol.">
        <title>Genome sequence of Halorhabdus tiamatea, the first archaeon isolated from a deep-sea anoxic brine lake.</title>
        <authorList>
            <person name="Antunes A."/>
            <person name="Alam I."/>
            <person name="Bajic V.B."/>
            <person name="Stingl U."/>
        </authorList>
    </citation>
    <scope>NUCLEOTIDE SEQUENCE [LARGE SCALE GENOMIC DNA]</scope>
    <source>
        <strain evidence="2 3">SARL4B</strain>
    </source>
</reference>
<accession>F7PMG1</accession>
<organism evidence="2 3">
    <name type="scientific">Halorhabdus tiamatea SARL4B</name>
    <dbReference type="NCBI Taxonomy" id="1033806"/>
    <lineage>
        <taxon>Archaea</taxon>
        <taxon>Methanobacteriati</taxon>
        <taxon>Methanobacteriota</taxon>
        <taxon>Stenosarchaea group</taxon>
        <taxon>Halobacteria</taxon>
        <taxon>Halobacteriales</taxon>
        <taxon>Haloarculaceae</taxon>
        <taxon>Halorhabdus</taxon>
    </lineage>
</organism>
<comment type="caution">
    <text evidence="2">The sequence shown here is derived from an EMBL/GenBank/DDBJ whole genome shotgun (WGS) entry which is preliminary data.</text>
</comment>
<evidence type="ECO:0000313" key="2">
    <source>
        <dbReference type="EMBL" id="ERJ07379.1"/>
    </source>
</evidence>
<gene>
    <name evidence="2" type="ORF">HLRTI_000421</name>
</gene>
<feature type="region of interest" description="Disordered" evidence="1">
    <location>
        <begin position="335"/>
        <end position="371"/>
    </location>
</feature>
<name>F7PMG1_9EURY</name>
<reference evidence="2 3" key="2">
    <citation type="journal article" date="2013" name="PLoS ONE">
        <title>INDIGO - INtegrated Data Warehouse of MIcrobial GenOmes with Examples from the Red Sea Extremophiles.</title>
        <authorList>
            <person name="Alam I."/>
            <person name="Antunes A."/>
            <person name="Kamau A.A."/>
            <person name="Ba Alawi W."/>
            <person name="Kalkatawi M."/>
            <person name="Stingl U."/>
            <person name="Bajic V.B."/>
        </authorList>
    </citation>
    <scope>NUCLEOTIDE SEQUENCE [LARGE SCALE GENOMIC DNA]</scope>
    <source>
        <strain evidence="2 3">SARL4B</strain>
    </source>
</reference>
<dbReference type="EMBL" id="AFNT02000003">
    <property type="protein sequence ID" value="ERJ07379.1"/>
    <property type="molecule type" value="Genomic_DNA"/>
</dbReference>
<proteinExistence type="predicted"/>
<protein>
    <submittedName>
        <fullName evidence="2">Uncharacterized protein</fullName>
    </submittedName>
</protein>
<sequence>MERGVAQILNSYGARNVFDFGQLGLTMQTNPWGRVEEIDDVDRERVTKIIQSRIERYRNRTTADEWDGLSADDIDLYRPLKIEGKLFPLVFYCENKDCRKVHSATEPGYLPSDGQCRSCGESITQLPFVNVCTCGRLEDASPNTGCSQHGFDDIRLNKRANEPAMWRYECNKCGDTVDVLSSHCGVCNDMQGPLPTASSRIFYSEKAVEVDIPYLGGHAEDIPNDESWAHVLMAAHLGLADLEENTLENLATTEGMVDKYQKWVDRLGEQEAQEMFDDMDQDVHGRETLVAETEHITPPDTEGDVDEGTRALAYANVAHQLFTFHRSTNGYEGDIEDLKDTRHPRPNSLNDYLQDPDFRERHPQSGRYRPQLTESHIRQAWIVDQFPLLNILYGYTRADSQSNNVDLRSFPHPRERATTPIFADRTPSEAIIFEIDRTAIINWLEANGVITDDQRPDTSDEIALKEWFLNNIATTQLDNPFTPIEHDITRWVYRLLHSLSHCLLARAGEQCGLATSSLSERIFPAIPAIAIYAASTENFALGSMFTLFKTRLHPWVSDARDLADQCLIDATCREDPSGAACDACLHIEETSCEAINHHLDRRIVRSKSDIVGFWDEEVNNGIPDDLSQL</sequence>
<evidence type="ECO:0000313" key="3">
    <source>
        <dbReference type="Proteomes" id="UP000003861"/>
    </source>
</evidence>
<dbReference type="Proteomes" id="UP000003861">
    <property type="component" value="Unassembled WGS sequence"/>
</dbReference>
<dbReference type="PATRIC" id="fig|1033806.13.peg.357"/>
<evidence type="ECO:0000256" key="1">
    <source>
        <dbReference type="SAM" id="MobiDB-lite"/>
    </source>
</evidence>